<keyword evidence="1" id="KW-0812">Transmembrane</keyword>
<dbReference type="Proteomes" id="UP000799118">
    <property type="component" value="Unassembled WGS sequence"/>
</dbReference>
<feature type="transmembrane region" description="Helical" evidence="1">
    <location>
        <begin position="202"/>
        <end position="225"/>
    </location>
</feature>
<evidence type="ECO:0000313" key="4">
    <source>
        <dbReference type="Proteomes" id="UP000799118"/>
    </source>
</evidence>
<evidence type="ECO:0000259" key="2">
    <source>
        <dbReference type="Pfam" id="PF20152"/>
    </source>
</evidence>
<feature type="transmembrane region" description="Helical" evidence="1">
    <location>
        <begin position="231"/>
        <end position="253"/>
    </location>
</feature>
<organism evidence="3 4">
    <name type="scientific">Gymnopus androsaceus JB14</name>
    <dbReference type="NCBI Taxonomy" id="1447944"/>
    <lineage>
        <taxon>Eukaryota</taxon>
        <taxon>Fungi</taxon>
        <taxon>Dikarya</taxon>
        <taxon>Basidiomycota</taxon>
        <taxon>Agaricomycotina</taxon>
        <taxon>Agaricomycetes</taxon>
        <taxon>Agaricomycetidae</taxon>
        <taxon>Agaricales</taxon>
        <taxon>Marasmiineae</taxon>
        <taxon>Omphalotaceae</taxon>
        <taxon>Gymnopus</taxon>
    </lineage>
</organism>
<feature type="transmembrane region" description="Helical" evidence="1">
    <location>
        <begin position="90"/>
        <end position="112"/>
    </location>
</feature>
<keyword evidence="4" id="KW-1185">Reference proteome</keyword>
<feature type="domain" description="DUF6534" evidence="2">
    <location>
        <begin position="169"/>
        <end position="249"/>
    </location>
</feature>
<dbReference type="Pfam" id="PF20152">
    <property type="entry name" value="DUF6534"/>
    <property type="match status" value="1"/>
</dbReference>
<name>A0A6A4GSR7_9AGAR</name>
<reference evidence="3" key="1">
    <citation type="journal article" date="2019" name="Environ. Microbiol.">
        <title>Fungal ecological strategies reflected in gene transcription - a case study of two litter decomposers.</title>
        <authorList>
            <person name="Barbi F."/>
            <person name="Kohler A."/>
            <person name="Barry K."/>
            <person name="Baskaran P."/>
            <person name="Daum C."/>
            <person name="Fauchery L."/>
            <person name="Ihrmark K."/>
            <person name="Kuo A."/>
            <person name="LaButti K."/>
            <person name="Lipzen A."/>
            <person name="Morin E."/>
            <person name="Grigoriev I.V."/>
            <person name="Henrissat B."/>
            <person name="Lindahl B."/>
            <person name="Martin F."/>
        </authorList>
    </citation>
    <scope>NUCLEOTIDE SEQUENCE</scope>
    <source>
        <strain evidence="3">JB14</strain>
    </source>
</reference>
<dbReference type="OrthoDB" id="2989042at2759"/>
<sequence>MLTLKLGTESEPSIAFYLGGTWMNLFLFVLELLVGSYYFFNGPGKKSKVLMALSLLCDTVGTICGCWIAWMSLLNALEQDAVLAVKTNWTPYMILSLMTAASALFEQSYFAFRLWKIDRSTTLALFLTIPILASFICLLVAASLALQLGPEVDQERSANLDIAAILLLAITDVLISVFMVYKLRSIDSPKHPRFSKSFVLKGLAYAVSCGCITALTTTVGAVLTFVSPGGFILFADCTGRVYTLTILLNFVFFHEWRSDNDTRVATNTRQTKPWSRSGFRIKSSRLPTSTHSRQSTVSAMPKEASDANFLRITFLTVCDFTGRGRGV</sequence>
<dbReference type="InterPro" id="IPR045339">
    <property type="entry name" value="DUF6534"/>
</dbReference>
<keyword evidence="1" id="KW-1133">Transmembrane helix</keyword>
<feature type="transmembrane region" description="Helical" evidence="1">
    <location>
        <begin position="14"/>
        <end position="40"/>
    </location>
</feature>
<evidence type="ECO:0000313" key="3">
    <source>
        <dbReference type="EMBL" id="KAE9388340.1"/>
    </source>
</evidence>
<feature type="transmembrane region" description="Helical" evidence="1">
    <location>
        <begin position="160"/>
        <end position="181"/>
    </location>
</feature>
<dbReference type="EMBL" id="ML769748">
    <property type="protein sequence ID" value="KAE9388340.1"/>
    <property type="molecule type" value="Genomic_DNA"/>
</dbReference>
<proteinExistence type="predicted"/>
<feature type="transmembrane region" description="Helical" evidence="1">
    <location>
        <begin position="49"/>
        <end position="70"/>
    </location>
</feature>
<dbReference type="AlphaFoldDB" id="A0A6A4GSR7"/>
<gene>
    <name evidence="3" type="ORF">BT96DRAFT_1004258</name>
</gene>
<accession>A0A6A4GSR7</accession>
<evidence type="ECO:0000256" key="1">
    <source>
        <dbReference type="SAM" id="Phobius"/>
    </source>
</evidence>
<keyword evidence="1" id="KW-0472">Membrane</keyword>
<feature type="transmembrane region" description="Helical" evidence="1">
    <location>
        <begin position="124"/>
        <end position="148"/>
    </location>
</feature>
<protein>
    <recommendedName>
        <fullName evidence="2">DUF6534 domain-containing protein</fullName>
    </recommendedName>
</protein>